<dbReference type="InterPro" id="IPR035906">
    <property type="entry name" value="MetI-like_sf"/>
</dbReference>
<name>A0A1G9JSH6_9BACT</name>
<proteinExistence type="inferred from homology"/>
<dbReference type="InterPro" id="IPR010065">
    <property type="entry name" value="AA_ABC_transptr_permease_3TM"/>
</dbReference>
<reference evidence="15" key="1">
    <citation type="submission" date="2016-10" db="EMBL/GenBank/DDBJ databases">
        <authorList>
            <person name="Varghese N."/>
            <person name="Submissions S."/>
        </authorList>
    </citation>
    <scope>NUCLEOTIDE SEQUENCE [LARGE SCALE GENOMIC DNA]</scope>
    <source>
        <strain evidence="15">DSM 16995</strain>
    </source>
</reference>
<keyword evidence="7 12" id="KW-1133">Transmembrane helix</keyword>
<evidence type="ECO:0000256" key="4">
    <source>
        <dbReference type="ARBA" id="ARBA00022475"/>
    </source>
</evidence>
<feature type="transmembrane region" description="Helical" evidence="12">
    <location>
        <begin position="180"/>
        <end position="204"/>
    </location>
</feature>
<dbReference type="SUPFAM" id="SSF161098">
    <property type="entry name" value="MetI-like"/>
    <property type="match status" value="1"/>
</dbReference>
<evidence type="ECO:0000256" key="12">
    <source>
        <dbReference type="RuleBase" id="RU363032"/>
    </source>
</evidence>
<keyword evidence="6" id="KW-0029">Amino-acid transport</keyword>
<feature type="transmembrane region" description="Helical" evidence="12">
    <location>
        <begin position="210"/>
        <end position="230"/>
    </location>
</feature>
<sequence length="345" mass="38508">MITLDNKFGKSGAFLASLFLLLTLLTVTAVSEAGEKSDAILKQARDALSLGHIDQAQVLFEQIPAPGPEGDDGEFVYSRMQLARLNFSLKDLNQAKKYSEEIIAVYPDNIEAKNFIASVDRSMRPQWRQIVDDCLRFLPSLLKGATMTLVLVFFTMLVSPIGGLLIALGKISKVQPFSGISWFIIWFFRGTPLLLQLFFIYYGLPAMGITLSPLVSALIGLGINYSAYLAEIIRAGIQSIDHGQTEAAKALGMTYSQTMRRVIIPQTYKRIIPPFANEFIALIKDTALVSTIAMVELMRAADQMFNAYFNITVLVLAAFIYLIFTTVFTFAFEKLEYKVGVYERR</sequence>
<comment type="subcellular location">
    <subcellularLocation>
        <location evidence="1">Cell inner membrane</location>
        <topology evidence="1">Multi-pass membrane protein</topology>
    </subcellularLocation>
    <subcellularLocation>
        <location evidence="12">Cell membrane</location>
        <topology evidence="12">Multi-pass membrane protein</topology>
    </subcellularLocation>
</comment>
<dbReference type="PANTHER" id="PTHR30614">
    <property type="entry name" value="MEMBRANE COMPONENT OF AMINO ACID ABC TRANSPORTER"/>
    <property type="match status" value="1"/>
</dbReference>
<keyword evidence="3 12" id="KW-0813">Transport</keyword>
<dbReference type="SUPFAM" id="SSF48452">
    <property type="entry name" value="TPR-like"/>
    <property type="match status" value="1"/>
</dbReference>
<dbReference type="Proteomes" id="UP000199053">
    <property type="component" value="Unassembled WGS sequence"/>
</dbReference>
<dbReference type="CDD" id="cd06261">
    <property type="entry name" value="TM_PBP2"/>
    <property type="match status" value="1"/>
</dbReference>
<feature type="domain" description="ABC transmembrane type-1" evidence="13">
    <location>
        <begin position="145"/>
        <end position="332"/>
    </location>
</feature>
<dbReference type="RefSeq" id="WP_170830380.1">
    <property type="nucleotide sequence ID" value="NZ_FNGA01000004.1"/>
</dbReference>
<evidence type="ECO:0000256" key="5">
    <source>
        <dbReference type="ARBA" id="ARBA00022692"/>
    </source>
</evidence>
<evidence type="ECO:0000313" key="15">
    <source>
        <dbReference type="Proteomes" id="UP000199053"/>
    </source>
</evidence>
<dbReference type="AlphaFoldDB" id="A0A1G9JSH6"/>
<accession>A0A1G9JSH6</accession>
<dbReference type="Gene3D" id="1.25.40.10">
    <property type="entry name" value="Tetratricopeptide repeat domain"/>
    <property type="match status" value="1"/>
</dbReference>
<dbReference type="InterPro" id="IPR011990">
    <property type="entry name" value="TPR-like_helical_dom_sf"/>
</dbReference>
<dbReference type="FunFam" id="1.10.3720.10:FF:000006">
    <property type="entry name" value="Glutamate/aspartate ABC transporter, permease protein GltK"/>
    <property type="match status" value="1"/>
</dbReference>
<evidence type="ECO:0000313" key="14">
    <source>
        <dbReference type="EMBL" id="SDL40391.1"/>
    </source>
</evidence>
<dbReference type="InterPro" id="IPR043429">
    <property type="entry name" value="ArtM/GltK/GlnP/TcyL/YhdX-like"/>
</dbReference>
<evidence type="ECO:0000256" key="2">
    <source>
        <dbReference type="ARBA" id="ARBA00010072"/>
    </source>
</evidence>
<gene>
    <name evidence="14" type="ORF">SAMN05660337_2932</name>
</gene>
<dbReference type="GO" id="GO:0043190">
    <property type="term" value="C:ATP-binding cassette (ABC) transporter complex"/>
    <property type="evidence" value="ECO:0007669"/>
    <property type="project" value="InterPro"/>
</dbReference>
<feature type="transmembrane region" description="Helical" evidence="12">
    <location>
        <begin position="145"/>
        <end position="168"/>
    </location>
</feature>
<keyword evidence="5 12" id="KW-0812">Transmembrane</keyword>
<dbReference type="PROSITE" id="PS50928">
    <property type="entry name" value="ABC_TM1"/>
    <property type="match status" value="1"/>
</dbReference>
<dbReference type="InterPro" id="IPR000515">
    <property type="entry name" value="MetI-like"/>
</dbReference>
<evidence type="ECO:0000256" key="1">
    <source>
        <dbReference type="ARBA" id="ARBA00004429"/>
    </source>
</evidence>
<comment type="function">
    <text evidence="9">Part of the ABC transporter complex GltIJKL involved in glutamate and aspartate uptake. Probably responsible for the translocation of the substrate across the membrane.</text>
</comment>
<keyword evidence="8 12" id="KW-0472">Membrane</keyword>
<dbReference type="GO" id="GO:0022857">
    <property type="term" value="F:transmembrane transporter activity"/>
    <property type="evidence" value="ECO:0007669"/>
    <property type="project" value="InterPro"/>
</dbReference>
<evidence type="ECO:0000256" key="3">
    <source>
        <dbReference type="ARBA" id="ARBA00022448"/>
    </source>
</evidence>
<evidence type="ECO:0000256" key="9">
    <source>
        <dbReference type="ARBA" id="ARBA00060298"/>
    </source>
</evidence>
<dbReference type="GO" id="GO:0006865">
    <property type="term" value="P:amino acid transport"/>
    <property type="evidence" value="ECO:0007669"/>
    <property type="project" value="UniProtKB-KW"/>
</dbReference>
<dbReference type="STRING" id="246191.SAMN05660337_2932"/>
<evidence type="ECO:0000256" key="11">
    <source>
        <dbReference type="ARBA" id="ARBA00073645"/>
    </source>
</evidence>
<keyword evidence="4" id="KW-1003">Cell membrane</keyword>
<protein>
    <recommendedName>
        <fullName evidence="11">Glutamate/aspartate import permease protein GltK</fullName>
    </recommendedName>
</protein>
<dbReference type="Gene3D" id="1.10.3720.10">
    <property type="entry name" value="MetI-like"/>
    <property type="match status" value="1"/>
</dbReference>
<dbReference type="Pfam" id="PF00528">
    <property type="entry name" value="BPD_transp_1"/>
    <property type="match status" value="1"/>
</dbReference>
<evidence type="ECO:0000256" key="6">
    <source>
        <dbReference type="ARBA" id="ARBA00022970"/>
    </source>
</evidence>
<dbReference type="NCBIfam" id="TIGR01726">
    <property type="entry name" value="HEQRo_perm_3TM"/>
    <property type="match status" value="1"/>
</dbReference>
<evidence type="ECO:0000256" key="10">
    <source>
        <dbReference type="ARBA" id="ARBA00062718"/>
    </source>
</evidence>
<comment type="similarity">
    <text evidence="2">Belongs to the binding-protein-dependent transport system permease family. HisMQ subfamily.</text>
</comment>
<evidence type="ECO:0000259" key="13">
    <source>
        <dbReference type="PROSITE" id="PS50928"/>
    </source>
</evidence>
<dbReference type="EMBL" id="FNGA01000004">
    <property type="protein sequence ID" value="SDL40391.1"/>
    <property type="molecule type" value="Genomic_DNA"/>
</dbReference>
<organism evidence="14 15">
    <name type="scientific">Maridesulfovibrio ferrireducens</name>
    <dbReference type="NCBI Taxonomy" id="246191"/>
    <lineage>
        <taxon>Bacteria</taxon>
        <taxon>Pseudomonadati</taxon>
        <taxon>Thermodesulfobacteriota</taxon>
        <taxon>Desulfovibrionia</taxon>
        <taxon>Desulfovibrionales</taxon>
        <taxon>Desulfovibrionaceae</taxon>
        <taxon>Maridesulfovibrio</taxon>
    </lineage>
</organism>
<dbReference type="PANTHER" id="PTHR30614:SF0">
    <property type="entry name" value="L-CYSTINE TRANSPORT SYSTEM PERMEASE PROTEIN TCYL"/>
    <property type="match status" value="1"/>
</dbReference>
<evidence type="ECO:0000256" key="7">
    <source>
        <dbReference type="ARBA" id="ARBA00022989"/>
    </source>
</evidence>
<evidence type="ECO:0000256" key="8">
    <source>
        <dbReference type="ARBA" id="ARBA00023136"/>
    </source>
</evidence>
<keyword evidence="15" id="KW-1185">Reference proteome</keyword>
<comment type="subunit">
    <text evidence="10">The complex is composed of two ATP-binding proteins (GltL), two transmembrane proteins (GltJ and GltK) and a solute-binding protein (GltI).</text>
</comment>
<feature type="transmembrane region" description="Helical" evidence="12">
    <location>
        <begin position="307"/>
        <end position="332"/>
    </location>
</feature>